<dbReference type="OrthoDB" id="2106152at2759"/>
<evidence type="ECO:0000313" key="2">
    <source>
        <dbReference type="Proteomes" id="UP000567179"/>
    </source>
</evidence>
<dbReference type="PANTHER" id="PTHR40470:SF1">
    <property type="entry name" value="PHYTANOYL-COA DIOXYGENASE FAMILY PROTEIN (AFU_ORTHOLOGUE AFUA_2G15850)"/>
    <property type="match status" value="1"/>
</dbReference>
<name>A0A8H5BBS5_9AGAR</name>
<keyword evidence="2" id="KW-1185">Reference proteome</keyword>
<dbReference type="SUPFAM" id="SSF51197">
    <property type="entry name" value="Clavaminate synthase-like"/>
    <property type="match status" value="1"/>
</dbReference>
<accession>A0A8H5BBS5</accession>
<dbReference type="PANTHER" id="PTHR40470">
    <property type="entry name" value="PHYTANOYL-COA DIOXYGENASE FAMILY PROTEIN (AFU_ORTHOLOGUE AFUA_2G15850)"/>
    <property type="match status" value="1"/>
</dbReference>
<dbReference type="AlphaFoldDB" id="A0A8H5BBS5"/>
<dbReference type="Gene3D" id="2.60.120.620">
    <property type="entry name" value="q2cbj1_9rhob like domain"/>
    <property type="match status" value="1"/>
</dbReference>
<organism evidence="1 2">
    <name type="scientific">Psilocybe cf. subviscida</name>
    <dbReference type="NCBI Taxonomy" id="2480587"/>
    <lineage>
        <taxon>Eukaryota</taxon>
        <taxon>Fungi</taxon>
        <taxon>Dikarya</taxon>
        <taxon>Basidiomycota</taxon>
        <taxon>Agaricomycotina</taxon>
        <taxon>Agaricomycetes</taxon>
        <taxon>Agaricomycetidae</taxon>
        <taxon>Agaricales</taxon>
        <taxon>Agaricineae</taxon>
        <taxon>Strophariaceae</taxon>
        <taxon>Psilocybe</taxon>
    </lineage>
</organism>
<dbReference type="Proteomes" id="UP000567179">
    <property type="component" value="Unassembled WGS sequence"/>
</dbReference>
<evidence type="ECO:0008006" key="3">
    <source>
        <dbReference type="Google" id="ProtNLM"/>
    </source>
</evidence>
<reference evidence="1 2" key="1">
    <citation type="journal article" date="2020" name="ISME J.">
        <title>Uncovering the hidden diversity of litter-decomposition mechanisms in mushroom-forming fungi.</title>
        <authorList>
            <person name="Floudas D."/>
            <person name="Bentzer J."/>
            <person name="Ahren D."/>
            <person name="Johansson T."/>
            <person name="Persson P."/>
            <person name="Tunlid A."/>
        </authorList>
    </citation>
    <scope>NUCLEOTIDE SEQUENCE [LARGE SCALE GENOMIC DNA]</scope>
    <source>
        <strain evidence="1 2">CBS 101986</strain>
    </source>
</reference>
<evidence type="ECO:0000313" key="1">
    <source>
        <dbReference type="EMBL" id="KAF5319523.1"/>
    </source>
</evidence>
<protein>
    <recommendedName>
        <fullName evidence="3">Phytanoyl-CoA dioxygenase family protein</fullName>
    </recommendedName>
</protein>
<dbReference type="InterPro" id="IPR008775">
    <property type="entry name" value="Phytyl_CoA_dOase-like"/>
</dbReference>
<proteinExistence type="predicted"/>
<comment type="caution">
    <text evidence="1">The sequence shown here is derived from an EMBL/GenBank/DDBJ whole genome shotgun (WGS) entry which is preliminary data.</text>
</comment>
<sequence length="211" mass="24553">MMTPSDIKTLYQQEGYVVVPGLLGTHKQVLDLRRAAERVIQRTRQGDWPHRRPVGRQFPPYDAEEKDVWGVQHLMHPDLHESSFSAWYTSDGLLNVIKELLGCQDGDLQMELFNLLINPVSHDFALRWHRDDIPDDATEEEEHKALNVWHHGVQWNTALYEDACLLIVPRSHKYPRTQEQREKSSGFTLDDPLDMPGSIRTTLQRMYLDSI</sequence>
<dbReference type="EMBL" id="JAACJJ010000029">
    <property type="protein sequence ID" value="KAF5319523.1"/>
    <property type="molecule type" value="Genomic_DNA"/>
</dbReference>
<dbReference type="Pfam" id="PF05721">
    <property type="entry name" value="PhyH"/>
    <property type="match status" value="1"/>
</dbReference>
<gene>
    <name evidence="1" type="ORF">D9619_008719</name>
</gene>